<reference evidence="1" key="1">
    <citation type="submission" date="2006-08" db="EMBL/GenBank/DDBJ databases">
        <title>Complete sequence of Chromosome 2 of Burkholderia cepacia AMMD.</title>
        <authorList>
            <consortium name="US DOE Joint Genome Institute"/>
            <person name="Copeland A."/>
            <person name="Lucas S."/>
            <person name="Lapidus A."/>
            <person name="Barry K."/>
            <person name="Detter J.C."/>
            <person name="Glavina del Rio T."/>
            <person name="Hammon N."/>
            <person name="Israni S."/>
            <person name="Pitluck S."/>
            <person name="Bruce D."/>
            <person name="Chain P."/>
            <person name="Malfatti S."/>
            <person name="Shin M."/>
            <person name="Vergez L."/>
            <person name="Schmutz J."/>
            <person name="Larimer F."/>
            <person name="Land M."/>
            <person name="Hauser L."/>
            <person name="Kyrpides N."/>
            <person name="Kim E."/>
            <person name="Parke J."/>
            <person name="Coenye T."/>
            <person name="Konstantinidis K."/>
            <person name="Ramette A."/>
            <person name="Tiedje J."/>
            <person name="Richardson P."/>
        </authorList>
    </citation>
    <scope>NUCLEOTIDE SEQUENCE</scope>
    <source>
        <strain evidence="1">AMMD</strain>
    </source>
</reference>
<evidence type="ECO:0000313" key="2">
    <source>
        <dbReference type="Proteomes" id="UP000000662"/>
    </source>
</evidence>
<keyword evidence="2" id="KW-1185">Reference proteome</keyword>
<dbReference type="AlphaFoldDB" id="Q0B4G7"/>
<evidence type="ECO:0000313" key="1">
    <source>
        <dbReference type="EMBL" id="ABI90956.1"/>
    </source>
</evidence>
<proteinExistence type="predicted"/>
<protein>
    <submittedName>
        <fullName evidence="1">Uncharacterized protein</fullName>
    </submittedName>
</protein>
<dbReference type="EMBL" id="CP000441">
    <property type="protein sequence ID" value="ABI90956.1"/>
    <property type="molecule type" value="Genomic_DNA"/>
</dbReference>
<organism evidence="1 2">
    <name type="scientific">Burkholderia ambifaria (strain ATCC BAA-244 / DSM 16087 / CCUG 44356 / LMG 19182 / AMMD)</name>
    <name type="common">Burkholderia cepacia (strain AMMD)</name>
    <dbReference type="NCBI Taxonomy" id="339670"/>
    <lineage>
        <taxon>Bacteria</taxon>
        <taxon>Pseudomonadati</taxon>
        <taxon>Pseudomonadota</taxon>
        <taxon>Betaproteobacteria</taxon>
        <taxon>Burkholderiales</taxon>
        <taxon>Burkholderiaceae</taxon>
        <taxon>Burkholderia</taxon>
        <taxon>Burkholderia cepacia complex</taxon>
    </lineage>
</organism>
<accession>Q0B4G7</accession>
<dbReference type="Proteomes" id="UP000000662">
    <property type="component" value="Chromosome 2"/>
</dbReference>
<name>Q0B4G7_BURCM</name>
<dbReference type="KEGG" id="bam:Bamb_5409"/>
<gene>
    <name evidence="1" type="ordered locus">Bamb_5409</name>
</gene>
<sequence length="76" mass="8691">MVHGALDIGSCAEGHYCKFRAMTSFTRRTGALLRKSGISARFKRRNSGFARWAYQARQSARCDVPVRRRNARRDVT</sequence>